<evidence type="ECO:0000256" key="1">
    <source>
        <dbReference type="SAM" id="MobiDB-lite"/>
    </source>
</evidence>
<dbReference type="OrthoDB" id="3944240at2759"/>
<feature type="region of interest" description="Disordered" evidence="1">
    <location>
        <begin position="90"/>
        <end position="109"/>
    </location>
</feature>
<proteinExistence type="predicted"/>
<evidence type="ECO:0000313" key="3">
    <source>
        <dbReference type="EMBL" id="KAF5329723.1"/>
    </source>
</evidence>
<dbReference type="Proteomes" id="UP000567179">
    <property type="component" value="Unassembled WGS sequence"/>
</dbReference>
<dbReference type="EMBL" id="JAACJJ010000002">
    <property type="protein sequence ID" value="KAF5329723.1"/>
    <property type="molecule type" value="Genomic_DNA"/>
</dbReference>
<reference evidence="3 4" key="1">
    <citation type="journal article" date="2020" name="ISME J.">
        <title>Uncovering the hidden diversity of litter-decomposition mechanisms in mushroom-forming fungi.</title>
        <authorList>
            <person name="Floudas D."/>
            <person name="Bentzer J."/>
            <person name="Ahren D."/>
            <person name="Johansson T."/>
            <person name="Persson P."/>
            <person name="Tunlid A."/>
        </authorList>
    </citation>
    <scope>NUCLEOTIDE SEQUENCE [LARGE SCALE GENOMIC DNA]</scope>
    <source>
        <strain evidence="3 4">CBS 101986</strain>
    </source>
</reference>
<feature type="transmembrane region" description="Helical" evidence="2">
    <location>
        <begin position="32"/>
        <end position="50"/>
    </location>
</feature>
<organism evidence="3 4">
    <name type="scientific">Psilocybe cf. subviscida</name>
    <dbReference type="NCBI Taxonomy" id="2480587"/>
    <lineage>
        <taxon>Eukaryota</taxon>
        <taxon>Fungi</taxon>
        <taxon>Dikarya</taxon>
        <taxon>Basidiomycota</taxon>
        <taxon>Agaricomycotina</taxon>
        <taxon>Agaricomycetes</taxon>
        <taxon>Agaricomycetidae</taxon>
        <taxon>Agaricales</taxon>
        <taxon>Agaricineae</taxon>
        <taxon>Strophariaceae</taxon>
        <taxon>Psilocybe</taxon>
    </lineage>
</organism>
<name>A0A8H5BWB1_9AGAR</name>
<keyword evidence="4" id="KW-1185">Reference proteome</keyword>
<keyword evidence="2" id="KW-0472">Membrane</keyword>
<dbReference type="AlphaFoldDB" id="A0A8H5BWB1"/>
<accession>A0A8H5BWB1</accession>
<protein>
    <submittedName>
        <fullName evidence="3">Uncharacterized protein</fullName>
    </submittedName>
</protein>
<keyword evidence="2" id="KW-0812">Transmembrane</keyword>
<evidence type="ECO:0000313" key="4">
    <source>
        <dbReference type="Proteomes" id="UP000567179"/>
    </source>
</evidence>
<keyword evidence="2" id="KW-1133">Transmembrane helix</keyword>
<comment type="caution">
    <text evidence="3">The sequence shown here is derived from an EMBL/GenBank/DDBJ whole genome shotgun (WGS) entry which is preliminary data.</text>
</comment>
<sequence>MSDFGAPPVIPADLQQYNSYVTDPQYARMFSIIWPSVLAFFALLSLPRLVRSCARAAKMGKGYVWRAVSARVVGVREEWDVEEDEDLRYEREEEVGGRGRQSALRKAEN</sequence>
<evidence type="ECO:0000256" key="2">
    <source>
        <dbReference type="SAM" id="Phobius"/>
    </source>
</evidence>
<gene>
    <name evidence="3" type="ORF">D9619_009487</name>
</gene>